<evidence type="ECO:0000313" key="1">
    <source>
        <dbReference type="EMBL" id="CEM62420.1"/>
    </source>
</evidence>
<gene>
    <name evidence="1" type="ORF">TPHV1_330003</name>
</gene>
<dbReference type="AlphaFoldDB" id="A0A0B7GZK4"/>
<proteinExistence type="predicted"/>
<dbReference type="Proteomes" id="UP000042527">
    <property type="component" value="Unassembled WGS sequence"/>
</dbReference>
<protein>
    <submittedName>
        <fullName evidence="1">Uncharacterized protein</fullName>
    </submittedName>
</protein>
<keyword evidence="2" id="KW-1185">Reference proteome</keyword>
<sequence length="39" mass="4483">MTLSTEDQVRDYAKLVLGFDEAEENVDQGTGKIKSFKYR</sequence>
<evidence type="ECO:0000313" key="2">
    <source>
        <dbReference type="Proteomes" id="UP000042527"/>
    </source>
</evidence>
<organism evidence="1 2">
    <name type="scientific">Treponema phagedenis</name>
    <dbReference type="NCBI Taxonomy" id="162"/>
    <lineage>
        <taxon>Bacteria</taxon>
        <taxon>Pseudomonadati</taxon>
        <taxon>Spirochaetota</taxon>
        <taxon>Spirochaetia</taxon>
        <taxon>Spirochaetales</taxon>
        <taxon>Treponemataceae</taxon>
        <taxon>Treponema</taxon>
    </lineage>
</organism>
<accession>A0A0B7GZK4</accession>
<dbReference type="EMBL" id="CDNC01000027">
    <property type="protein sequence ID" value="CEM62420.1"/>
    <property type="molecule type" value="Genomic_DNA"/>
</dbReference>
<reference evidence="2" key="1">
    <citation type="submission" date="2015-01" db="EMBL/GenBank/DDBJ databases">
        <authorList>
            <person name="Manzoor Shahid"/>
            <person name="Zubair Saima"/>
        </authorList>
    </citation>
    <scope>NUCLEOTIDE SEQUENCE [LARGE SCALE GENOMIC DNA]</scope>
    <source>
        <strain evidence="2">V1</strain>
    </source>
</reference>
<name>A0A0B7GZK4_TREPH</name>